<dbReference type="Gene3D" id="3.30.565.10">
    <property type="entry name" value="Histidine kinase-like ATPase, C-terminal domain"/>
    <property type="match status" value="1"/>
</dbReference>
<dbReference type="PROSITE" id="PS50109">
    <property type="entry name" value="HIS_KIN"/>
    <property type="match status" value="1"/>
</dbReference>
<dbReference type="PROSITE" id="PS50113">
    <property type="entry name" value="PAC"/>
    <property type="match status" value="1"/>
</dbReference>
<dbReference type="SMART" id="SM00387">
    <property type="entry name" value="HATPase_c"/>
    <property type="match status" value="1"/>
</dbReference>
<keyword evidence="9" id="KW-1133">Transmembrane helix</keyword>
<dbReference type="PANTHER" id="PTHR43065:SF42">
    <property type="entry name" value="TWO-COMPONENT SENSOR PPRA"/>
    <property type="match status" value="1"/>
</dbReference>
<dbReference type="InterPro" id="IPR035965">
    <property type="entry name" value="PAS-like_dom_sf"/>
</dbReference>
<dbReference type="PRINTS" id="PR00344">
    <property type="entry name" value="BCTRLSENSOR"/>
</dbReference>
<dbReference type="SUPFAM" id="SSF55874">
    <property type="entry name" value="ATPase domain of HSP90 chaperone/DNA topoisomerase II/histidine kinase"/>
    <property type="match status" value="1"/>
</dbReference>
<dbReference type="InterPro" id="IPR003594">
    <property type="entry name" value="HATPase_dom"/>
</dbReference>
<dbReference type="Gene3D" id="1.10.287.130">
    <property type="match status" value="1"/>
</dbReference>
<dbReference type="PANTHER" id="PTHR43065">
    <property type="entry name" value="SENSOR HISTIDINE KINASE"/>
    <property type="match status" value="1"/>
</dbReference>
<evidence type="ECO:0000256" key="4">
    <source>
        <dbReference type="ARBA" id="ARBA00022679"/>
    </source>
</evidence>
<evidence type="ECO:0000256" key="7">
    <source>
        <dbReference type="ARBA" id="ARBA00022840"/>
    </source>
</evidence>
<dbReference type="InterPro" id="IPR036890">
    <property type="entry name" value="HATPase_C_sf"/>
</dbReference>
<evidence type="ECO:0000256" key="3">
    <source>
        <dbReference type="ARBA" id="ARBA00022553"/>
    </source>
</evidence>
<dbReference type="SUPFAM" id="SSF55785">
    <property type="entry name" value="PYP-like sensor domain (PAS domain)"/>
    <property type="match status" value="1"/>
</dbReference>
<dbReference type="InterPro" id="IPR005467">
    <property type="entry name" value="His_kinase_dom"/>
</dbReference>
<dbReference type="Pfam" id="PF00989">
    <property type="entry name" value="PAS"/>
    <property type="match status" value="1"/>
</dbReference>
<evidence type="ECO:0000256" key="5">
    <source>
        <dbReference type="ARBA" id="ARBA00022741"/>
    </source>
</evidence>
<keyword evidence="9" id="KW-0472">Membrane</keyword>
<dbReference type="SUPFAM" id="SSF47384">
    <property type="entry name" value="Homodimeric domain of signal transducing histidine kinase"/>
    <property type="match status" value="1"/>
</dbReference>
<dbReference type="InterPro" id="IPR000014">
    <property type="entry name" value="PAS"/>
</dbReference>
<dbReference type="SMART" id="SM00086">
    <property type="entry name" value="PAC"/>
    <property type="match status" value="1"/>
</dbReference>
<feature type="transmembrane region" description="Helical" evidence="9">
    <location>
        <begin position="253"/>
        <end position="272"/>
    </location>
</feature>
<keyword evidence="8" id="KW-0902">Two-component regulatory system</keyword>
<evidence type="ECO:0000256" key="6">
    <source>
        <dbReference type="ARBA" id="ARBA00022777"/>
    </source>
</evidence>
<dbReference type="InterPro" id="IPR000700">
    <property type="entry name" value="PAS-assoc_C"/>
</dbReference>
<dbReference type="Gene3D" id="3.30.450.20">
    <property type="entry name" value="PAS domain"/>
    <property type="match status" value="1"/>
</dbReference>
<dbReference type="CDD" id="cd00082">
    <property type="entry name" value="HisKA"/>
    <property type="match status" value="1"/>
</dbReference>
<dbReference type="SMART" id="SM00388">
    <property type="entry name" value="HisKA"/>
    <property type="match status" value="1"/>
</dbReference>
<sequence length="670" mass="73083">MPLLQTASHPASQASTDITRLALIRSWLWALPLFLSLGFVLGVLLWARNNEAEERVLQRQTMISDALSTEAQLRAKLDDEIGHLRELASRLQGQAPTAASLSAQPELNAGLRRLWLSVTWLDARNRIQAQLPAAIEGQRAVEEDGLSLHLTAPVGAKGDEGILVVRYAPALLLKRGVPWWLGHKYDIQMVDSADQVIASSVEGSVRLAQGTRPSYRVSFPGPLRASPLTESALTDAALELTLRDPPAATIRPLALVLIAGFLPLIAGASWLLRRQVRRISRAEAAWRTEAAWRRAMEDSALVGLRARDAEGRLLYVNRTFCDMVGFSAADLLGQRPPMPYWPPDALEEMTARNRLNLAGHAPREGFEARWRHADGHTLEVMVFESPLVDAAGRQIGWMGSIIDIAERKRLEEGERRQIEAMSNNARLTMLGEVASTLAHELNQPLTAIASYNAGIGNSLAKLGVTDATVLGALQRLGQQAAHAGRIVQRIREFLTRREPQREACDLQQVITDAVALLSRELSRAQVQVNLQLAQDLPPLFADAVLIEQVLINLVRNAADALQARADGRRIEVRSSRATSSAAGLEFLRVDVMDNGPGLGGRRIETLCAPFYSTRREGMGMGLAICRSIIEAHQGVLDAGECALGGARFSFSLPLHGLESDAAGSGESEHD</sequence>
<proteinExistence type="predicted"/>
<dbReference type="EC" id="2.7.13.3" evidence="2"/>
<gene>
    <name evidence="13" type="ORF">LNV07_17660</name>
</gene>
<evidence type="ECO:0000259" key="11">
    <source>
        <dbReference type="PROSITE" id="PS50112"/>
    </source>
</evidence>
<dbReference type="InterPro" id="IPR036097">
    <property type="entry name" value="HisK_dim/P_sf"/>
</dbReference>
<feature type="domain" description="PAS" evidence="11">
    <location>
        <begin position="288"/>
        <end position="360"/>
    </location>
</feature>
<keyword evidence="6" id="KW-0418">Kinase</keyword>
<keyword evidence="3" id="KW-0597">Phosphoprotein</keyword>
<comment type="caution">
    <text evidence="13">The sequence shown here is derived from an EMBL/GenBank/DDBJ whole genome shotgun (WGS) entry which is preliminary data.</text>
</comment>
<dbReference type="EMBL" id="JAJIRN010000008">
    <property type="protein sequence ID" value="MCV2369913.1"/>
    <property type="molecule type" value="Genomic_DNA"/>
</dbReference>
<organism evidence="13 14">
    <name type="scientific">Roseateles oligotrophus</name>
    <dbReference type="NCBI Taxonomy" id="1769250"/>
    <lineage>
        <taxon>Bacteria</taxon>
        <taxon>Pseudomonadati</taxon>
        <taxon>Pseudomonadota</taxon>
        <taxon>Betaproteobacteria</taxon>
        <taxon>Burkholderiales</taxon>
        <taxon>Sphaerotilaceae</taxon>
        <taxon>Roseateles</taxon>
    </lineage>
</organism>
<evidence type="ECO:0000259" key="10">
    <source>
        <dbReference type="PROSITE" id="PS50109"/>
    </source>
</evidence>
<dbReference type="PROSITE" id="PS50112">
    <property type="entry name" value="PAS"/>
    <property type="match status" value="1"/>
</dbReference>
<keyword evidence="4" id="KW-0808">Transferase</keyword>
<dbReference type="CDD" id="cd00130">
    <property type="entry name" value="PAS"/>
    <property type="match status" value="1"/>
</dbReference>
<feature type="transmembrane region" description="Helical" evidence="9">
    <location>
        <begin position="27"/>
        <end position="47"/>
    </location>
</feature>
<dbReference type="NCBIfam" id="TIGR00229">
    <property type="entry name" value="sensory_box"/>
    <property type="match status" value="1"/>
</dbReference>
<protein>
    <recommendedName>
        <fullName evidence="2">histidine kinase</fullName>
        <ecNumber evidence="2">2.7.13.3</ecNumber>
    </recommendedName>
</protein>
<keyword evidence="14" id="KW-1185">Reference proteome</keyword>
<evidence type="ECO:0000313" key="13">
    <source>
        <dbReference type="EMBL" id="MCV2369913.1"/>
    </source>
</evidence>
<dbReference type="InterPro" id="IPR001610">
    <property type="entry name" value="PAC"/>
</dbReference>
<evidence type="ECO:0000256" key="1">
    <source>
        <dbReference type="ARBA" id="ARBA00000085"/>
    </source>
</evidence>
<dbReference type="Proteomes" id="UP001209701">
    <property type="component" value="Unassembled WGS sequence"/>
</dbReference>
<evidence type="ECO:0000256" key="2">
    <source>
        <dbReference type="ARBA" id="ARBA00012438"/>
    </source>
</evidence>
<evidence type="ECO:0000256" key="8">
    <source>
        <dbReference type="ARBA" id="ARBA00023012"/>
    </source>
</evidence>
<keyword evidence="9" id="KW-0812">Transmembrane</keyword>
<dbReference type="SMART" id="SM00091">
    <property type="entry name" value="PAS"/>
    <property type="match status" value="1"/>
</dbReference>
<keyword evidence="7" id="KW-0067">ATP-binding</keyword>
<comment type="catalytic activity">
    <reaction evidence="1">
        <text>ATP + protein L-histidine = ADP + protein N-phospho-L-histidine.</text>
        <dbReference type="EC" id="2.7.13.3"/>
    </reaction>
</comment>
<keyword evidence="5" id="KW-0547">Nucleotide-binding</keyword>
<feature type="domain" description="Histidine kinase" evidence="10">
    <location>
        <begin position="436"/>
        <end position="656"/>
    </location>
</feature>
<feature type="domain" description="PAC" evidence="12">
    <location>
        <begin position="364"/>
        <end position="416"/>
    </location>
</feature>
<dbReference type="Pfam" id="PF02518">
    <property type="entry name" value="HATPase_c"/>
    <property type="match status" value="1"/>
</dbReference>
<dbReference type="InterPro" id="IPR003661">
    <property type="entry name" value="HisK_dim/P_dom"/>
</dbReference>
<dbReference type="RefSeq" id="WP_263572505.1">
    <property type="nucleotide sequence ID" value="NZ_JAJIRN010000008.1"/>
</dbReference>
<dbReference type="InterPro" id="IPR013767">
    <property type="entry name" value="PAS_fold"/>
</dbReference>
<evidence type="ECO:0000259" key="12">
    <source>
        <dbReference type="PROSITE" id="PS50113"/>
    </source>
</evidence>
<dbReference type="InterPro" id="IPR004358">
    <property type="entry name" value="Sig_transdc_His_kin-like_C"/>
</dbReference>
<evidence type="ECO:0000256" key="9">
    <source>
        <dbReference type="SAM" id="Phobius"/>
    </source>
</evidence>
<name>A0ABT2YIQ2_9BURK</name>
<reference evidence="13 14" key="1">
    <citation type="submission" date="2021-11" db="EMBL/GenBank/DDBJ databases">
        <authorList>
            <person name="Liang Q."/>
            <person name="Mou H."/>
            <person name="Liu Z."/>
        </authorList>
    </citation>
    <scope>NUCLEOTIDE SEQUENCE [LARGE SCALE GENOMIC DNA]</scope>
    <source>
        <strain evidence="13 14">CHU3</strain>
    </source>
</reference>
<evidence type="ECO:0000313" key="14">
    <source>
        <dbReference type="Proteomes" id="UP001209701"/>
    </source>
</evidence>
<accession>A0ABT2YIQ2</accession>